<organism evidence="2 3">
    <name type="scientific">Sphingobium chlorophenolicum L-1</name>
    <dbReference type="NCBI Taxonomy" id="690566"/>
    <lineage>
        <taxon>Bacteria</taxon>
        <taxon>Pseudomonadati</taxon>
        <taxon>Pseudomonadota</taxon>
        <taxon>Alphaproteobacteria</taxon>
        <taxon>Sphingomonadales</taxon>
        <taxon>Sphingomonadaceae</taxon>
        <taxon>Sphingobium</taxon>
    </lineage>
</organism>
<dbReference type="STRING" id="690566.Sphch_1999"/>
<feature type="domain" description="MAE-28990/MAE-18760-like HEPN" evidence="1">
    <location>
        <begin position="3"/>
        <end position="236"/>
    </location>
</feature>
<keyword evidence="3" id="KW-1185">Reference proteome</keyword>
<gene>
    <name evidence="2" type="ORF">Sphch_1999</name>
</gene>
<dbReference type="InterPro" id="IPR040788">
    <property type="entry name" value="HEPN_MAE_28990"/>
</dbReference>
<evidence type="ECO:0000259" key="1">
    <source>
        <dbReference type="Pfam" id="PF18737"/>
    </source>
</evidence>
<dbReference type="RefSeq" id="WP_013847920.1">
    <property type="nucleotide sequence ID" value="NC_015593.1"/>
</dbReference>
<dbReference type="HOGENOM" id="CLU_100975_0_0_5"/>
<protein>
    <recommendedName>
        <fullName evidence="1">MAE-28990/MAE-18760-like HEPN domain-containing protein</fullName>
    </recommendedName>
</protein>
<evidence type="ECO:0000313" key="2">
    <source>
        <dbReference type="EMBL" id="AEG49676.1"/>
    </source>
</evidence>
<sequence length="250" mass="28047">MSDLTDWFEERLSEIMAYLDLIDGIETVVRSGVPRLGEDGPIVTAQQQRILNSGVYLQLYNLVEATITNCLDEVSKAAMRRANWSPADLTTELRREWVKYVARTNVSMAPDKRLEDAITLCDHLVAALPVNEFEIEKGGGGNWDDAAIKKVAKRIGFDLRVSRAVERDVKMKIRNDRGAMGLIVDLRNGLAHGRLSFVECGQDDTASDLRTLTNRVAAYLREVVNAFTTFIEEYRYLVPDRRPAPISASA</sequence>
<name>F6EVB5_SPHCR</name>
<accession>F6EVB5</accession>
<dbReference type="REBASE" id="36424">
    <property type="entry name" value="SchL1ORF2001P"/>
</dbReference>
<dbReference type="KEGG" id="sch:Sphch_1999"/>
<dbReference type="EMBL" id="CP002798">
    <property type="protein sequence ID" value="AEG49676.1"/>
    <property type="molecule type" value="Genomic_DNA"/>
</dbReference>
<proteinExistence type="predicted"/>
<reference evidence="2 3" key="1">
    <citation type="submission" date="2011-05" db="EMBL/GenBank/DDBJ databases">
        <title>Complete sequence of chromosome 1 of Sphingobium chlorophenolicum L-1.</title>
        <authorList>
            <consortium name="US DOE Joint Genome Institute"/>
            <person name="Lucas S."/>
            <person name="Han J."/>
            <person name="Lapidus A."/>
            <person name="Cheng J.-F."/>
            <person name="Goodwin L."/>
            <person name="Pitluck S."/>
            <person name="Peters L."/>
            <person name="Daligault H."/>
            <person name="Han C."/>
            <person name="Tapia R."/>
            <person name="Land M."/>
            <person name="Hauser L."/>
            <person name="Kyrpides N."/>
            <person name="Ivanova N."/>
            <person name="Pagani I."/>
            <person name="Turner P."/>
            <person name="Copley S."/>
            <person name="Woyke T."/>
        </authorList>
    </citation>
    <scope>NUCLEOTIDE SEQUENCE [LARGE SCALE GENOMIC DNA]</scope>
    <source>
        <strain evidence="2 3">L-1</strain>
    </source>
</reference>
<evidence type="ECO:0000313" key="3">
    <source>
        <dbReference type="Proteomes" id="UP000007150"/>
    </source>
</evidence>
<dbReference type="Pfam" id="PF18737">
    <property type="entry name" value="HEPN_MAE_28990"/>
    <property type="match status" value="1"/>
</dbReference>
<dbReference type="AlphaFoldDB" id="F6EVB5"/>
<dbReference type="Proteomes" id="UP000007150">
    <property type="component" value="Chromosome 1"/>
</dbReference>